<comment type="caution">
    <text evidence="3">The sequence shown here is derived from an EMBL/GenBank/DDBJ whole genome shotgun (WGS) entry which is preliminary data.</text>
</comment>
<evidence type="ECO:0000256" key="1">
    <source>
        <dbReference type="SAM" id="MobiDB-lite"/>
    </source>
</evidence>
<reference evidence="3 4" key="1">
    <citation type="submission" date="2024-09" db="EMBL/GenBank/DDBJ databases">
        <title>Rethinking Asexuality: The Enigmatic Case of Functional Sexual Genes in Lepraria (Stereocaulaceae).</title>
        <authorList>
            <person name="Doellman M."/>
            <person name="Sun Y."/>
            <person name="Barcenas-Pena A."/>
            <person name="Lumbsch H.T."/>
            <person name="Grewe F."/>
        </authorList>
    </citation>
    <scope>NUCLEOTIDE SEQUENCE [LARGE SCALE GENOMIC DNA]</scope>
    <source>
        <strain evidence="3 4">Mercado 3170</strain>
    </source>
</reference>
<evidence type="ECO:0000313" key="4">
    <source>
        <dbReference type="Proteomes" id="UP001590950"/>
    </source>
</evidence>
<name>A0ABR4AB55_9LECA</name>
<dbReference type="EMBL" id="JBEFKJ010000020">
    <property type="protein sequence ID" value="KAL2040583.1"/>
    <property type="molecule type" value="Genomic_DNA"/>
</dbReference>
<accession>A0ABR4AB55</accession>
<dbReference type="InterPro" id="IPR036388">
    <property type="entry name" value="WH-like_DNA-bd_sf"/>
</dbReference>
<dbReference type="SUPFAM" id="SSF46785">
    <property type="entry name" value="Winged helix' DNA-binding domain"/>
    <property type="match status" value="1"/>
</dbReference>
<evidence type="ECO:0000313" key="3">
    <source>
        <dbReference type="EMBL" id="KAL2040583.1"/>
    </source>
</evidence>
<feature type="region of interest" description="Disordered" evidence="1">
    <location>
        <begin position="1"/>
        <end position="43"/>
    </location>
</feature>
<gene>
    <name evidence="3" type="ORF">N7G274_006562</name>
</gene>
<keyword evidence="4" id="KW-1185">Reference proteome</keyword>
<protein>
    <recommendedName>
        <fullName evidence="2">TFIIF beta subunit HTH domain-containing protein</fullName>
    </recommendedName>
</protein>
<feature type="compositionally biased region" description="Low complexity" evidence="1">
    <location>
        <begin position="12"/>
        <end position="24"/>
    </location>
</feature>
<dbReference type="Gene3D" id="1.10.10.10">
    <property type="entry name" value="Winged helix-like DNA-binding domain superfamily/Winged helix DNA-binding domain"/>
    <property type="match status" value="1"/>
</dbReference>
<dbReference type="Proteomes" id="UP001590950">
    <property type="component" value="Unassembled WGS sequence"/>
</dbReference>
<dbReference type="Pfam" id="PF02270">
    <property type="entry name" value="TFIIF_beta"/>
    <property type="match status" value="1"/>
</dbReference>
<sequence length="140" mass="15413">MSANASDINMIPSNSNPSNSNQQPSHPPKRIRIPLPSNPIRSSDSDKAIIRAWPIEVVREIERQLGGHGSEVEAGIMSLTQLLDALGKAFTEYKFWPLNTLALRLRQPELHIKAALGQIAIPIVGSSNEIYQLRPAVSTR</sequence>
<feature type="domain" description="TFIIF beta subunit HTH" evidence="2">
    <location>
        <begin position="77"/>
        <end position="136"/>
    </location>
</feature>
<proteinExistence type="predicted"/>
<organism evidence="3 4">
    <name type="scientific">Stereocaulon virgatum</name>
    <dbReference type="NCBI Taxonomy" id="373712"/>
    <lineage>
        <taxon>Eukaryota</taxon>
        <taxon>Fungi</taxon>
        <taxon>Dikarya</taxon>
        <taxon>Ascomycota</taxon>
        <taxon>Pezizomycotina</taxon>
        <taxon>Lecanoromycetes</taxon>
        <taxon>OSLEUM clade</taxon>
        <taxon>Lecanoromycetidae</taxon>
        <taxon>Lecanorales</taxon>
        <taxon>Lecanorineae</taxon>
        <taxon>Stereocaulaceae</taxon>
        <taxon>Stereocaulon</taxon>
    </lineage>
</organism>
<dbReference type="InterPro" id="IPR040450">
    <property type="entry name" value="TFIIF_beta_HTH"/>
</dbReference>
<dbReference type="InterPro" id="IPR036390">
    <property type="entry name" value="WH_DNA-bd_sf"/>
</dbReference>
<evidence type="ECO:0000259" key="2">
    <source>
        <dbReference type="Pfam" id="PF02270"/>
    </source>
</evidence>